<keyword evidence="9" id="KW-1185">Reference proteome</keyword>
<dbReference type="OrthoDB" id="21449at2759"/>
<dbReference type="InterPro" id="IPR037377">
    <property type="entry name" value="GTE_bromo"/>
</dbReference>
<dbReference type="EMBL" id="CM004401">
    <property type="protein sequence ID" value="OAY28747.1"/>
    <property type="molecule type" value="Genomic_DNA"/>
</dbReference>
<dbReference type="PROSITE" id="PS50014">
    <property type="entry name" value="BROMODOMAIN_2"/>
    <property type="match status" value="1"/>
</dbReference>
<dbReference type="GO" id="GO:0006338">
    <property type="term" value="P:chromatin remodeling"/>
    <property type="evidence" value="ECO:0000318"/>
    <property type="project" value="GO_Central"/>
</dbReference>
<accession>A0A2C9UEI8</accession>
<dbReference type="GO" id="GO:0006357">
    <property type="term" value="P:regulation of transcription by RNA polymerase II"/>
    <property type="evidence" value="ECO:0000318"/>
    <property type="project" value="GO_Central"/>
</dbReference>
<dbReference type="GO" id="GO:0004674">
    <property type="term" value="F:protein serine/threonine kinase activity"/>
    <property type="evidence" value="ECO:0000318"/>
    <property type="project" value="GO_Central"/>
</dbReference>
<feature type="compositionally biased region" description="Basic residues" evidence="5">
    <location>
        <begin position="26"/>
        <end position="37"/>
    </location>
</feature>
<dbReference type="GO" id="GO:0005634">
    <property type="term" value="C:nucleus"/>
    <property type="evidence" value="ECO:0000318"/>
    <property type="project" value="GO_Central"/>
</dbReference>
<evidence type="ECO:0000256" key="2">
    <source>
        <dbReference type="ARBA" id="ARBA00023117"/>
    </source>
</evidence>
<dbReference type="GO" id="GO:0042393">
    <property type="term" value="F:histone binding"/>
    <property type="evidence" value="ECO:0000318"/>
    <property type="project" value="GO_Central"/>
</dbReference>
<dbReference type="Gramene" id="Manes.15G091800.3.v8.1">
    <property type="protein sequence ID" value="Manes.15G091800.3.v8.1.CDS"/>
    <property type="gene ID" value="Manes.15G091800.v8.1"/>
</dbReference>
<dbReference type="InterPro" id="IPR036427">
    <property type="entry name" value="Bromodomain-like_sf"/>
</dbReference>
<dbReference type="Gene3D" id="1.20.1270.220">
    <property type="match status" value="1"/>
</dbReference>
<evidence type="ECO:0008006" key="10">
    <source>
        <dbReference type="Google" id="ProtNLM"/>
    </source>
</evidence>
<dbReference type="GO" id="GO:0000785">
    <property type="term" value="C:chromatin"/>
    <property type="evidence" value="ECO:0000318"/>
    <property type="project" value="GO_Central"/>
</dbReference>
<organism evidence="8 9">
    <name type="scientific">Manihot esculenta</name>
    <name type="common">Cassava</name>
    <name type="synonym">Jatropha manihot</name>
    <dbReference type="NCBI Taxonomy" id="3983"/>
    <lineage>
        <taxon>Eukaryota</taxon>
        <taxon>Viridiplantae</taxon>
        <taxon>Streptophyta</taxon>
        <taxon>Embryophyta</taxon>
        <taxon>Tracheophyta</taxon>
        <taxon>Spermatophyta</taxon>
        <taxon>Magnoliopsida</taxon>
        <taxon>eudicotyledons</taxon>
        <taxon>Gunneridae</taxon>
        <taxon>Pentapetalae</taxon>
        <taxon>rosids</taxon>
        <taxon>fabids</taxon>
        <taxon>Malpighiales</taxon>
        <taxon>Euphorbiaceae</taxon>
        <taxon>Crotonoideae</taxon>
        <taxon>Manihoteae</taxon>
        <taxon>Manihot</taxon>
    </lineage>
</organism>
<name>A0A2C9UEI8_MANES</name>
<feature type="compositionally biased region" description="Low complexity" evidence="5">
    <location>
        <begin position="591"/>
        <end position="622"/>
    </location>
</feature>
<evidence type="ECO:0000256" key="3">
    <source>
        <dbReference type="ARBA" id="ARBA00023163"/>
    </source>
</evidence>
<gene>
    <name evidence="8" type="ORF">MANES_15G091800v8</name>
</gene>
<dbReference type="SUPFAM" id="SSF47370">
    <property type="entry name" value="Bromodomain"/>
    <property type="match status" value="1"/>
</dbReference>
<feature type="region of interest" description="Disordered" evidence="5">
    <location>
        <begin position="202"/>
        <end position="260"/>
    </location>
</feature>
<dbReference type="CDD" id="cd05506">
    <property type="entry name" value="Bromo_plant1"/>
    <property type="match status" value="1"/>
</dbReference>
<protein>
    <recommendedName>
        <fullName evidence="10">Bromo domain-containing protein</fullName>
    </recommendedName>
</protein>
<dbReference type="Gramene" id="Manes.15G091800.1.v8.1">
    <property type="protein sequence ID" value="Manes.15G091800.1.v8.1.CDS"/>
    <property type="gene ID" value="Manes.15G091800.v8.1"/>
</dbReference>
<feature type="compositionally biased region" description="Polar residues" evidence="5">
    <location>
        <begin position="75"/>
        <end position="100"/>
    </location>
</feature>
<feature type="compositionally biased region" description="Basic residues" evidence="5">
    <location>
        <begin position="453"/>
        <end position="462"/>
    </location>
</feature>
<comment type="caution">
    <text evidence="8">The sequence shown here is derived from an EMBL/GenBank/DDBJ whole genome shotgun (WGS) entry which is preliminary data.</text>
</comment>
<dbReference type="PANTHER" id="PTHR45926">
    <property type="entry name" value="OSJNBA0053K19.4 PROTEIN"/>
    <property type="match status" value="1"/>
</dbReference>
<keyword evidence="3" id="KW-0804">Transcription</keyword>
<evidence type="ECO:0000256" key="4">
    <source>
        <dbReference type="PROSITE-ProRule" id="PRU00035"/>
    </source>
</evidence>
<dbReference type="STRING" id="3983.A0A2C9UEI8"/>
<dbReference type="Gene3D" id="1.20.920.10">
    <property type="entry name" value="Bromodomain-like"/>
    <property type="match status" value="1"/>
</dbReference>
<dbReference type="AlphaFoldDB" id="A0A2C9UEI8"/>
<feature type="domain" description="Bromo" evidence="6">
    <location>
        <begin position="287"/>
        <end position="359"/>
    </location>
</feature>
<evidence type="ECO:0000313" key="9">
    <source>
        <dbReference type="Proteomes" id="UP000091857"/>
    </source>
</evidence>
<sequence>MATNPIAAVGDGDSRETHRWIEPSKNKKKFYSQKLQKKTLNSSYIPRPQQSFQAPTCDDNDDNSSRPQQKRLDTVASNDSSSHSRSQPGPHSSRSGTGNSLPGYVQFDDKVRISLYSGSKSVIRELKRKLVSELDHVRSLKQKLEAKEIQYDDNGMMGSGGYTNGVGTLARVNSEVSYVGPTNPRPLQGLAVSVDDNSNNFDYGSVGENVDKEKKTKKTPKGNQNHKNPDSVIRREKILNSESKKKLKPDNGGKKGSGAEVMKLASGVDKQSREMFKKFGDLLGKLMKHQYGWVFNEPVDVKKLMLHDYYKIIKRPMDLGTVKSRLKKNWYKSPKEFAEDVRLTFNNAMTYNEKGQDVHIMADVMLNLFEEKWAALKGEFNFNGRIGMGYDESMPTTNSKRAPAPPALAPTSAPPQKMPLETRTLERSESTTKPMASNLKTADIPAHEGRMPIPKKPKAKNVQKREMTFEEKQKLSTDLLSLPSEKLESVVQIIKKRNPGLCQQEDEIEVDIDSVDTETLWELDAVIADYKESLDQNKGKSEPASQPREEAGHNFHETNRTSTFAEAPKQSEAVEAIVTTSPADQVEKQGDNGSSSSSSDSGSSSSGSDGDSSSGYGSDVGQ</sequence>
<evidence type="ECO:0000313" key="8">
    <source>
        <dbReference type="EMBL" id="OAY28747.1"/>
    </source>
</evidence>
<dbReference type="Pfam" id="PF17035">
    <property type="entry name" value="BET"/>
    <property type="match status" value="1"/>
</dbReference>
<evidence type="ECO:0000256" key="5">
    <source>
        <dbReference type="SAM" id="MobiDB-lite"/>
    </source>
</evidence>
<feature type="region of interest" description="Disordered" evidence="5">
    <location>
        <begin position="1"/>
        <end position="103"/>
    </location>
</feature>
<keyword evidence="2 4" id="KW-0103">Bromodomain</keyword>
<dbReference type="GO" id="GO:0003682">
    <property type="term" value="F:chromatin binding"/>
    <property type="evidence" value="ECO:0000318"/>
    <property type="project" value="GO_Central"/>
</dbReference>
<feature type="compositionally biased region" description="Pro residues" evidence="5">
    <location>
        <begin position="403"/>
        <end position="417"/>
    </location>
</feature>
<feature type="compositionally biased region" description="Basic and acidic residues" evidence="5">
    <location>
        <begin position="227"/>
        <end position="253"/>
    </location>
</feature>
<proteinExistence type="predicted"/>
<dbReference type="InterPro" id="IPR038336">
    <property type="entry name" value="NET_sf"/>
</dbReference>
<feature type="domain" description="NET" evidence="7">
    <location>
        <begin position="457"/>
        <end position="538"/>
    </location>
</feature>
<dbReference type="SMART" id="SM00297">
    <property type="entry name" value="BROMO"/>
    <property type="match status" value="1"/>
</dbReference>
<reference evidence="9" key="1">
    <citation type="journal article" date="2016" name="Nat. Biotechnol.">
        <title>Sequencing wild and cultivated cassava and related species reveals extensive interspecific hybridization and genetic diversity.</title>
        <authorList>
            <person name="Bredeson J.V."/>
            <person name="Lyons J.B."/>
            <person name="Prochnik S.E."/>
            <person name="Wu G.A."/>
            <person name="Ha C.M."/>
            <person name="Edsinger-Gonzales E."/>
            <person name="Grimwood J."/>
            <person name="Schmutz J."/>
            <person name="Rabbi I.Y."/>
            <person name="Egesi C."/>
            <person name="Nauluvula P."/>
            <person name="Lebot V."/>
            <person name="Ndunguru J."/>
            <person name="Mkamilo G."/>
            <person name="Bart R.S."/>
            <person name="Setter T.L."/>
            <person name="Gleadow R.M."/>
            <person name="Kulakow P."/>
            <person name="Ferguson M.E."/>
            <person name="Rounsley S."/>
            <person name="Rokhsar D.S."/>
        </authorList>
    </citation>
    <scope>NUCLEOTIDE SEQUENCE [LARGE SCALE GENOMIC DNA]</scope>
    <source>
        <strain evidence="9">cv. AM560-2</strain>
    </source>
</reference>
<feature type="region of interest" description="Disordered" evidence="5">
    <location>
        <begin position="534"/>
        <end position="622"/>
    </location>
</feature>
<evidence type="ECO:0000256" key="1">
    <source>
        <dbReference type="ARBA" id="ARBA00023015"/>
    </source>
</evidence>
<evidence type="ECO:0000259" key="7">
    <source>
        <dbReference type="PROSITE" id="PS51525"/>
    </source>
</evidence>
<feature type="region of interest" description="Disordered" evidence="5">
    <location>
        <begin position="393"/>
        <end position="462"/>
    </location>
</feature>
<evidence type="ECO:0000259" key="6">
    <source>
        <dbReference type="PROSITE" id="PS50014"/>
    </source>
</evidence>
<dbReference type="Pfam" id="PF00439">
    <property type="entry name" value="Bromodomain"/>
    <property type="match status" value="1"/>
</dbReference>
<feature type="compositionally biased region" description="Basic and acidic residues" evidence="5">
    <location>
        <begin position="12"/>
        <end position="25"/>
    </location>
</feature>
<dbReference type="PRINTS" id="PR00503">
    <property type="entry name" value="BROMODOMAIN"/>
</dbReference>
<dbReference type="Proteomes" id="UP000091857">
    <property type="component" value="Chromosome 15"/>
</dbReference>
<dbReference type="InterPro" id="IPR027353">
    <property type="entry name" value="NET_dom"/>
</dbReference>
<feature type="compositionally biased region" description="Basic and acidic residues" evidence="5">
    <location>
        <begin position="534"/>
        <end position="559"/>
    </location>
</feature>
<dbReference type="PROSITE" id="PS51525">
    <property type="entry name" value="NET"/>
    <property type="match status" value="1"/>
</dbReference>
<keyword evidence="1" id="KW-0805">Transcription regulation</keyword>
<dbReference type="InterPro" id="IPR001487">
    <property type="entry name" value="Bromodomain"/>
</dbReference>
<feature type="compositionally biased region" description="Polar residues" evidence="5">
    <location>
        <begin position="39"/>
        <end position="54"/>
    </location>
</feature>